<keyword evidence="1" id="KW-0489">Methyltransferase</keyword>
<dbReference type="GO" id="GO:0008757">
    <property type="term" value="F:S-adenosylmethionine-dependent methyltransferase activity"/>
    <property type="evidence" value="ECO:0007669"/>
    <property type="project" value="InterPro"/>
</dbReference>
<dbReference type="SUPFAM" id="SSF53335">
    <property type="entry name" value="S-adenosyl-L-methionine-dependent methyltransferases"/>
    <property type="match status" value="1"/>
</dbReference>
<dbReference type="AlphaFoldDB" id="M0C3Y8"/>
<keyword evidence="3" id="KW-0949">S-adenosyl-L-methionine</keyword>
<evidence type="ECO:0000256" key="2">
    <source>
        <dbReference type="ARBA" id="ARBA00022679"/>
    </source>
</evidence>
<dbReference type="CDD" id="cd02440">
    <property type="entry name" value="AdoMet_MTases"/>
    <property type="match status" value="1"/>
</dbReference>
<comment type="caution">
    <text evidence="5">The sequence shown here is derived from an EMBL/GenBank/DDBJ whole genome shotgun (WGS) entry which is preliminary data.</text>
</comment>
<dbReference type="eggNOG" id="arCOG01773">
    <property type="taxonomic scope" value="Archaea"/>
</dbReference>
<gene>
    <name evidence="5" type="ORF">C476_15605</name>
</gene>
<dbReference type="PANTHER" id="PTHR43464:SF19">
    <property type="entry name" value="UBIQUINONE BIOSYNTHESIS O-METHYLTRANSFERASE, MITOCHONDRIAL"/>
    <property type="match status" value="1"/>
</dbReference>
<dbReference type="RefSeq" id="WP_008014586.1">
    <property type="nucleotide sequence ID" value="NZ_AOIT01000065.1"/>
</dbReference>
<evidence type="ECO:0000313" key="6">
    <source>
        <dbReference type="Proteomes" id="UP000011615"/>
    </source>
</evidence>
<feature type="domain" description="Methyltransferase type 11" evidence="4">
    <location>
        <begin position="47"/>
        <end position="150"/>
    </location>
</feature>
<keyword evidence="6" id="KW-1185">Reference proteome</keyword>
<dbReference type="STRING" id="1230457.C476_15605"/>
<proteinExistence type="predicted"/>
<dbReference type="PANTHER" id="PTHR43464">
    <property type="entry name" value="METHYLTRANSFERASE"/>
    <property type="match status" value="1"/>
</dbReference>
<name>M0C3Y8_9EURY</name>
<evidence type="ECO:0000313" key="5">
    <source>
        <dbReference type="EMBL" id="ELZ17393.1"/>
    </source>
</evidence>
<dbReference type="Gene3D" id="3.40.50.150">
    <property type="entry name" value="Vaccinia Virus protein VP39"/>
    <property type="match status" value="1"/>
</dbReference>
<dbReference type="EMBL" id="AOIT01000065">
    <property type="protein sequence ID" value="ELZ17393.1"/>
    <property type="molecule type" value="Genomic_DNA"/>
</dbReference>
<sequence>MDGETVGQYFNAEADTYTHEHSSNEIENSPIVDGFIDPICERGDRILEIGCGDGLLLEYALESTDISDAYGVDISTEMLPNVGDDVQAEYLRASATDLPLPFQPESFDFVMMSDVLHHLVGESRSASKRKAQAALIEAVNLLRPGGHLILKDIYYQSPVGPETLTSQLIFYGLKHLPQIASVVDEEVLPGLLVSFYTPDELVELLQQSGTRIVEKELEITPVSSLPRRLLIGKSGCIRLYAQKKERGRIRSSF</sequence>
<evidence type="ECO:0000256" key="3">
    <source>
        <dbReference type="ARBA" id="ARBA00022691"/>
    </source>
</evidence>
<dbReference type="GO" id="GO:0032259">
    <property type="term" value="P:methylation"/>
    <property type="evidence" value="ECO:0007669"/>
    <property type="project" value="UniProtKB-KW"/>
</dbReference>
<evidence type="ECO:0000259" key="4">
    <source>
        <dbReference type="Pfam" id="PF08241"/>
    </source>
</evidence>
<reference evidence="5 6" key="1">
    <citation type="journal article" date="2014" name="PLoS Genet.">
        <title>Phylogenetically driven sequencing of extremely halophilic archaea reveals strategies for static and dynamic osmo-response.</title>
        <authorList>
            <person name="Becker E.A."/>
            <person name="Seitzer P.M."/>
            <person name="Tritt A."/>
            <person name="Larsen D."/>
            <person name="Krusor M."/>
            <person name="Yao A.I."/>
            <person name="Wu D."/>
            <person name="Madern D."/>
            <person name="Eisen J.A."/>
            <person name="Darling A.E."/>
            <person name="Facciotti M.T."/>
        </authorList>
    </citation>
    <scope>NUCLEOTIDE SEQUENCE [LARGE SCALE GENOMIC DNA]</scope>
    <source>
        <strain evidence="5 6">JCM 13563</strain>
    </source>
</reference>
<protein>
    <recommendedName>
        <fullName evidence="4">Methyltransferase type 11 domain-containing protein</fullName>
    </recommendedName>
</protein>
<organism evidence="5 6">
    <name type="scientific">Natrinema limicola JCM 13563</name>
    <dbReference type="NCBI Taxonomy" id="1230457"/>
    <lineage>
        <taxon>Archaea</taxon>
        <taxon>Methanobacteriati</taxon>
        <taxon>Methanobacteriota</taxon>
        <taxon>Stenosarchaea group</taxon>
        <taxon>Halobacteria</taxon>
        <taxon>Halobacteriales</taxon>
        <taxon>Natrialbaceae</taxon>
        <taxon>Natrinema</taxon>
    </lineage>
</organism>
<dbReference type="InterPro" id="IPR029063">
    <property type="entry name" value="SAM-dependent_MTases_sf"/>
</dbReference>
<dbReference type="Pfam" id="PF08241">
    <property type="entry name" value="Methyltransf_11"/>
    <property type="match status" value="1"/>
</dbReference>
<dbReference type="Proteomes" id="UP000011615">
    <property type="component" value="Unassembled WGS sequence"/>
</dbReference>
<dbReference type="InterPro" id="IPR013216">
    <property type="entry name" value="Methyltransf_11"/>
</dbReference>
<evidence type="ECO:0000256" key="1">
    <source>
        <dbReference type="ARBA" id="ARBA00022603"/>
    </source>
</evidence>
<dbReference type="OrthoDB" id="11691at2157"/>
<keyword evidence="2" id="KW-0808">Transferase</keyword>
<accession>M0C3Y8</accession>
<dbReference type="PATRIC" id="fig|1230457.4.peg.3132"/>